<protein>
    <recommendedName>
        <fullName evidence="2">SH3b domain-containing protein</fullName>
    </recommendedName>
</protein>
<evidence type="ECO:0000313" key="4">
    <source>
        <dbReference type="Proteomes" id="UP000229756"/>
    </source>
</evidence>
<keyword evidence="1" id="KW-0812">Transmembrane</keyword>
<dbReference type="Pfam" id="PF08239">
    <property type="entry name" value="SH3_3"/>
    <property type="match status" value="1"/>
</dbReference>
<dbReference type="EMBL" id="PFSJ01000025">
    <property type="protein sequence ID" value="PJC23460.1"/>
    <property type="molecule type" value="Genomic_DNA"/>
</dbReference>
<dbReference type="SMART" id="SM00287">
    <property type="entry name" value="SH3b"/>
    <property type="match status" value="1"/>
</dbReference>
<comment type="caution">
    <text evidence="3">The sequence shown here is derived from an EMBL/GenBank/DDBJ whole genome shotgun (WGS) entry which is preliminary data.</text>
</comment>
<accession>A0A2M8EL81</accession>
<dbReference type="InterPro" id="IPR013229">
    <property type="entry name" value="PEGA"/>
</dbReference>
<dbReference type="InterPro" id="IPR003646">
    <property type="entry name" value="SH3-like_bac-type"/>
</dbReference>
<dbReference type="PROSITE" id="PS51781">
    <property type="entry name" value="SH3B"/>
    <property type="match status" value="1"/>
</dbReference>
<feature type="domain" description="SH3b" evidence="2">
    <location>
        <begin position="318"/>
        <end position="386"/>
    </location>
</feature>
<feature type="transmembrane region" description="Helical" evidence="1">
    <location>
        <begin position="6"/>
        <end position="27"/>
    </location>
</feature>
<dbReference type="AlphaFoldDB" id="A0A2M8EL81"/>
<dbReference type="Gene3D" id="2.30.30.40">
    <property type="entry name" value="SH3 Domains"/>
    <property type="match status" value="1"/>
</dbReference>
<keyword evidence="1" id="KW-1133">Transmembrane helix</keyword>
<evidence type="ECO:0000313" key="3">
    <source>
        <dbReference type="EMBL" id="PJC23460.1"/>
    </source>
</evidence>
<reference evidence="4" key="1">
    <citation type="submission" date="2017-09" db="EMBL/GenBank/DDBJ databases">
        <title>Depth-based differentiation of microbial function through sediment-hosted aquifers and enrichment of novel symbionts in the deep terrestrial subsurface.</title>
        <authorList>
            <person name="Probst A.J."/>
            <person name="Ladd B."/>
            <person name="Jarett J.K."/>
            <person name="Geller-Mcgrath D.E."/>
            <person name="Sieber C.M.K."/>
            <person name="Emerson J.B."/>
            <person name="Anantharaman K."/>
            <person name="Thomas B.C."/>
            <person name="Malmstrom R."/>
            <person name="Stieglmeier M."/>
            <person name="Klingl A."/>
            <person name="Woyke T."/>
            <person name="Ryan C.M."/>
            <person name="Banfield J.F."/>
        </authorList>
    </citation>
    <scope>NUCLEOTIDE SEQUENCE [LARGE SCALE GENOMIC DNA]</scope>
</reference>
<keyword evidence="1" id="KW-0472">Membrane</keyword>
<dbReference type="Pfam" id="PF08308">
    <property type="entry name" value="PEGA"/>
    <property type="match status" value="1"/>
</dbReference>
<dbReference type="Proteomes" id="UP000229756">
    <property type="component" value="Unassembled WGS sequence"/>
</dbReference>
<gene>
    <name evidence="3" type="ORF">CO058_03440</name>
</gene>
<evidence type="ECO:0000256" key="1">
    <source>
        <dbReference type="SAM" id="Phobius"/>
    </source>
</evidence>
<sequence>MKKFDIYQVITVILSVAIIVSIGVFIYNLSFGGFGKAALSVDVQNGKAAVIINGKDKGETPVYTEELNAKNINVQINGEASSYSTIIKPSAGTLAVIKRELGVGGAFGSGLNIWFIKGSADDSSISVISPDTDGVSVIVDGVEMGKTPIKFSTNDLLKQSDEGKYVITFKKDKYQDQEVEVKVKPGYELNIRTDMFLKPMSAELVSLTGFDEGIRFVGFKGMTDAAFADRKVWAKAASYWISAHGSIIFDGNKIEKFDYFISDDGKIYNAEANEISADDLKAESGNVIMYLGSSSDSNISDSAKASIEASTGKVVASGANGKIKIKPTGIGYLKVRSSNSTGSTQLGKVDEGATFDVIEVKSGWYKIAYETGKEGWVSGTYVESVN</sequence>
<proteinExistence type="predicted"/>
<name>A0A2M8EL81_UNCKA</name>
<organism evidence="3 4">
    <name type="scientific">candidate division WWE3 bacterium CG_4_9_14_0_2_um_filter_35_11</name>
    <dbReference type="NCBI Taxonomy" id="1975077"/>
    <lineage>
        <taxon>Bacteria</taxon>
        <taxon>Katanobacteria</taxon>
    </lineage>
</organism>
<evidence type="ECO:0000259" key="2">
    <source>
        <dbReference type="PROSITE" id="PS51781"/>
    </source>
</evidence>